<evidence type="ECO:0000256" key="1">
    <source>
        <dbReference type="SAM" id="MobiDB-lite"/>
    </source>
</evidence>
<protein>
    <submittedName>
        <fullName evidence="2">Uncharacterized protein</fullName>
    </submittedName>
</protein>
<evidence type="ECO:0000313" key="2">
    <source>
        <dbReference type="EMBL" id="CAH1985479.1"/>
    </source>
</evidence>
<sequence>MEDLLKVSFIYISELGRLLLFPDRVMRVEDRAANICTIFVSKKLADFLSESQNSRQPPPHGTLLFDPRSDELAETDAEDDNEDESSKT</sequence>
<evidence type="ECO:0000313" key="3">
    <source>
        <dbReference type="Proteomes" id="UP001152888"/>
    </source>
</evidence>
<accession>A0A9P0KYH6</accession>
<comment type="caution">
    <text evidence="2">The sequence shown here is derived from an EMBL/GenBank/DDBJ whole genome shotgun (WGS) entry which is preliminary data.</text>
</comment>
<proteinExistence type="predicted"/>
<name>A0A9P0KYH6_ACAOB</name>
<feature type="region of interest" description="Disordered" evidence="1">
    <location>
        <begin position="49"/>
        <end position="88"/>
    </location>
</feature>
<feature type="compositionally biased region" description="Acidic residues" evidence="1">
    <location>
        <begin position="72"/>
        <end position="88"/>
    </location>
</feature>
<keyword evidence="3" id="KW-1185">Reference proteome</keyword>
<gene>
    <name evidence="2" type="ORF">ACAOBT_LOCUS16700</name>
</gene>
<dbReference type="AlphaFoldDB" id="A0A9P0KYH6"/>
<dbReference type="EMBL" id="CAKOFQ010006980">
    <property type="protein sequence ID" value="CAH1985479.1"/>
    <property type="molecule type" value="Genomic_DNA"/>
</dbReference>
<dbReference type="Proteomes" id="UP001152888">
    <property type="component" value="Unassembled WGS sequence"/>
</dbReference>
<organism evidence="2 3">
    <name type="scientific">Acanthoscelides obtectus</name>
    <name type="common">Bean weevil</name>
    <name type="synonym">Bruchus obtectus</name>
    <dbReference type="NCBI Taxonomy" id="200917"/>
    <lineage>
        <taxon>Eukaryota</taxon>
        <taxon>Metazoa</taxon>
        <taxon>Ecdysozoa</taxon>
        <taxon>Arthropoda</taxon>
        <taxon>Hexapoda</taxon>
        <taxon>Insecta</taxon>
        <taxon>Pterygota</taxon>
        <taxon>Neoptera</taxon>
        <taxon>Endopterygota</taxon>
        <taxon>Coleoptera</taxon>
        <taxon>Polyphaga</taxon>
        <taxon>Cucujiformia</taxon>
        <taxon>Chrysomeloidea</taxon>
        <taxon>Chrysomelidae</taxon>
        <taxon>Bruchinae</taxon>
        <taxon>Bruchini</taxon>
        <taxon>Acanthoscelides</taxon>
    </lineage>
</organism>
<reference evidence="2" key="1">
    <citation type="submission" date="2022-03" db="EMBL/GenBank/DDBJ databases">
        <authorList>
            <person name="Sayadi A."/>
        </authorList>
    </citation>
    <scope>NUCLEOTIDE SEQUENCE</scope>
</reference>